<dbReference type="EMBL" id="KQ242470">
    <property type="protein sequence ID" value="KNC78543.1"/>
    <property type="molecule type" value="Genomic_DNA"/>
</dbReference>
<reference evidence="2 3" key="1">
    <citation type="submission" date="2011-02" db="EMBL/GenBank/DDBJ databases">
        <title>The Genome Sequence of Sphaeroforma arctica JP610.</title>
        <authorList>
            <consortium name="The Broad Institute Genome Sequencing Platform"/>
            <person name="Russ C."/>
            <person name="Cuomo C."/>
            <person name="Young S.K."/>
            <person name="Zeng Q."/>
            <person name="Gargeya S."/>
            <person name="Alvarado L."/>
            <person name="Berlin A."/>
            <person name="Chapman S.B."/>
            <person name="Chen Z."/>
            <person name="Freedman E."/>
            <person name="Gellesch M."/>
            <person name="Goldberg J."/>
            <person name="Griggs A."/>
            <person name="Gujja S."/>
            <person name="Heilman E."/>
            <person name="Heiman D."/>
            <person name="Howarth C."/>
            <person name="Mehta T."/>
            <person name="Neiman D."/>
            <person name="Pearson M."/>
            <person name="Roberts A."/>
            <person name="Saif S."/>
            <person name="Shea T."/>
            <person name="Shenoy N."/>
            <person name="Sisk P."/>
            <person name="Stolte C."/>
            <person name="Sykes S."/>
            <person name="White J."/>
            <person name="Yandava C."/>
            <person name="Burger G."/>
            <person name="Gray M.W."/>
            <person name="Holland P.W.H."/>
            <person name="King N."/>
            <person name="Lang F.B.F."/>
            <person name="Roger A.J."/>
            <person name="Ruiz-Trillo I."/>
            <person name="Haas B."/>
            <person name="Nusbaum C."/>
            <person name="Birren B."/>
        </authorList>
    </citation>
    <scope>NUCLEOTIDE SEQUENCE [LARGE SCALE GENOMIC DNA]</scope>
    <source>
        <strain evidence="2 3">JP610</strain>
    </source>
</reference>
<evidence type="ECO:0000313" key="3">
    <source>
        <dbReference type="Proteomes" id="UP000054560"/>
    </source>
</evidence>
<name>A0A0L0FRB9_9EUKA</name>
<dbReference type="GeneID" id="25909532"/>
<feature type="region of interest" description="Disordered" evidence="1">
    <location>
        <begin position="69"/>
        <end position="97"/>
    </location>
</feature>
<dbReference type="RefSeq" id="XP_014152446.1">
    <property type="nucleotide sequence ID" value="XM_014296971.1"/>
</dbReference>
<feature type="compositionally biased region" description="Basic and acidic residues" evidence="1">
    <location>
        <begin position="70"/>
        <end position="83"/>
    </location>
</feature>
<sequence>MKLTKSCELQVNNDVDYCRAEITTTDTTSPTAFCFDFGVDESSAGYASAVVDNKSMTSIVRDIIEETMSDDSKRKSESHERQNWKVKRKSQKESRPQQMMHCCETLAFSTQGVFNMGSIEKFKLNRQSTLPQSLPTDDILQKVQRSKRLSLRKFMFKHLTDRKDKYSYKYEEGSSHDLVTEVPLKGSSHNVLTLKGC</sequence>
<dbReference type="EMBL" id="KQ242470">
    <property type="protein sequence ID" value="KNC78544.1"/>
    <property type="molecule type" value="Genomic_DNA"/>
</dbReference>
<protein>
    <submittedName>
        <fullName evidence="2">Uncharacterized protein</fullName>
    </submittedName>
</protein>
<accession>A0A0L0FRB9</accession>
<keyword evidence="3" id="KW-1185">Reference proteome</keyword>
<evidence type="ECO:0000313" key="2">
    <source>
        <dbReference type="EMBL" id="KNC78543.1"/>
    </source>
</evidence>
<evidence type="ECO:0000256" key="1">
    <source>
        <dbReference type="SAM" id="MobiDB-lite"/>
    </source>
</evidence>
<dbReference type="Proteomes" id="UP000054560">
    <property type="component" value="Unassembled WGS sequence"/>
</dbReference>
<gene>
    <name evidence="2" type="ORF">SARC_09028</name>
</gene>
<dbReference type="AlphaFoldDB" id="A0A0L0FRB9"/>
<organism evidence="2 3">
    <name type="scientific">Sphaeroforma arctica JP610</name>
    <dbReference type="NCBI Taxonomy" id="667725"/>
    <lineage>
        <taxon>Eukaryota</taxon>
        <taxon>Ichthyosporea</taxon>
        <taxon>Ichthyophonida</taxon>
        <taxon>Sphaeroforma</taxon>
    </lineage>
</organism>
<proteinExistence type="predicted"/>
<dbReference type="RefSeq" id="XP_014152445.1">
    <property type="nucleotide sequence ID" value="XM_014296970.1"/>
</dbReference>